<gene>
    <name evidence="1" type="ORF">HYC85_030491</name>
</gene>
<keyword evidence="2" id="KW-1185">Reference proteome</keyword>
<evidence type="ECO:0000313" key="1">
    <source>
        <dbReference type="EMBL" id="KAF5934320.1"/>
    </source>
</evidence>
<evidence type="ECO:0000313" key="2">
    <source>
        <dbReference type="Proteomes" id="UP000593564"/>
    </source>
</evidence>
<organism evidence="1 2">
    <name type="scientific">Camellia sinensis</name>
    <name type="common">Tea plant</name>
    <name type="synonym">Thea sinensis</name>
    <dbReference type="NCBI Taxonomy" id="4442"/>
    <lineage>
        <taxon>Eukaryota</taxon>
        <taxon>Viridiplantae</taxon>
        <taxon>Streptophyta</taxon>
        <taxon>Embryophyta</taxon>
        <taxon>Tracheophyta</taxon>
        <taxon>Spermatophyta</taxon>
        <taxon>Magnoliopsida</taxon>
        <taxon>eudicotyledons</taxon>
        <taxon>Gunneridae</taxon>
        <taxon>Pentapetalae</taxon>
        <taxon>asterids</taxon>
        <taxon>Ericales</taxon>
        <taxon>Theaceae</taxon>
        <taxon>Camellia</taxon>
    </lineage>
</organism>
<comment type="caution">
    <text evidence="1">The sequence shown here is derived from an EMBL/GenBank/DDBJ whole genome shotgun (WGS) entry which is preliminary data.</text>
</comment>
<dbReference type="AlphaFoldDB" id="A0A7J7G0V0"/>
<dbReference type="Proteomes" id="UP000593564">
    <property type="component" value="Unassembled WGS sequence"/>
</dbReference>
<protein>
    <submittedName>
        <fullName evidence="1">Uncharacterized protein</fullName>
    </submittedName>
</protein>
<proteinExistence type="predicted"/>
<name>A0A7J7G0V0_CAMSI</name>
<reference evidence="1 2" key="2">
    <citation type="submission" date="2020-07" db="EMBL/GenBank/DDBJ databases">
        <title>Genome assembly of wild tea tree DASZ reveals pedigree and selection history of tea varieties.</title>
        <authorList>
            <person name="Zhang W."/>
        </authorList>
    </citation>
    <scope>NUCLEOTIDE SEQUENCE [LARGE SCALE GENOMIC DNA]</scope>
    <source>
        <strain evidence="2">cv. G240</strain>
        <tissue evidence="1">Leaf</tissue>
    </source>
</reference>
<sequence length="73" mass="7963">MCPAKRLVTTRSDLRSCLVGQPLRSCKIGRRAASGEKTTQRRAICHDPCYRSSAVLTGANLPSQMNNKIDICG</sequence>
<accession>A0A7J7G0V0</accession>
<dbReference type="EMBL" id="JACBKZ010000014">
    <property type="protein sequence ID" value="KAF5934320.1"/>
    <property type="molecule type" value="Genomic_DNA"/>
</dbReference>
<reference evidence="2" key="1">
    <citation type="journal article" date="2020" name="Nat. Commun.">
        <title>Genome assembly of wild tea tree DASZ reveals pedigree and selection history of tea varieties.</title>
        <authorList>
            <person name="Zhang W."/>
            <person name="Zhang Y."/>
            <person name="Qiu H."/>
            <person name="Guo Y."/>
            <person name="Wan H."/>
            <person name="Zhang X."/>
            <person name="Scossa F."/>
            <person name="Alseekh S."/>
            <person name="Zhang Q."/>
            <person name="Wang P."/>
            <person name="Xu L."/>
            <person name="Schmidt M.H."/>
            <person name="Jia X."/>
            <person name="Li D."/>
            <person name="Zhu A."/>
            <person name="Guo F."/>
            <person name="Chen W."/>
            <person name="Ni D."/>
            <person name="Usadel B."/>
            <person name="Fernie A.R."/>
            <person name="Wen W."/>
        </authorList>
    </citation>
    <scope>NUCLEOTIDE SEQUENCE [LARGE SCALE GENOMIC DNA]</scope>
    <source>
        <strain evidence="2">cv. G240</strain>
    </source>
</reference>